<dbReference type="Ensembl" id="ENSPANT00000064657.1">
    <property type="protein sequence ID" value="ENSPANP00000057656.1"/>
    <property type="gene ID" value="ENSPANG00000040112.1"/>
</dbReference>
<reference evidence="1 2" key="1">
    <citation type="submission" date="2012-03" db="EMBL/GenBank/DDBJ databases">
        <title>Whole Genome Assembly of Papio anubis.</title>
        <authorList>
            <person name="Liu Y.L."/>
            <person name="Abraham K.A."/>
            <person name="Akbar H.A."/>
            <person name="Ali S.A."/>
            <person name="Anosike U.A."/>
            <person name="Aqrawi P.A."/>
            <person name="Arias F.A."/>
            <person name="Attaway T.A."/>
            <person name="Awwad R.A."/>
            <person name="Babu C.B."/>
            <person name="Bandaranaike D.B."/>
            <person name="Battles P.B."/>
            <person name="Bell A.B."/>
            <person name="Beltran B.B."/>
            <person name="Berhane-Mersha D.B."/>
            <person name="Bess C.B."/>
            <person name="Bickham C.B."/>
            <person name="Bolden T.B."/>
            <person name="Carter K.C."/>
            <person name="Chau D.C."/>
            <person name="Chavez A.C."/>
            <person name="Clerc-Blankenburg K.C."/>
            <person name="Coyle M.C."/>
            <person name="Dao M.D."/>
            <person name="Davila M.L.D."/>
            <person name="Davy-Carroll L.D."/>
            <person name="Denson S.D."/>
            <person name="Dinh H.D."/>
            <person name="Fernandez S.F."/>
            <person name="Fernando P.F."/>
            <person name="Forbes L.F."/>
            <person name="Francis C.F."/>
            <person name="Francisco L.F."/>
            <person name="Fu Q.F."/>
            <person name="Garcia-Iii R.G."/>
            <person name="Garrett T.G."/>
            <person name="Gross S.G."/>
            <person name="Gubbala S.G."/>
            <person name="Hirani K.H."/>
            <person name="Hogues M.H."/>
            <person name="Hollins B.H."/>
            <person name="Jackson L.J."/>
            <person name="Javaid M.J."/>
            <person name="Jhangiani S.J."/>
            <person name="Johnson A.J."/>
            <person name="Johnson B.J."/>
            <person name="Jones J.J."/>
            <person name="Joshi V.J."/>
            <person name="Kalu J.K."/>
            <person name="Khan N.K."/>
            <person name="Korchina V.K."/>
            <person name="Kovar C.K."/>
            <person name="Lago L.L."/>
            <person name="Lara F.L."/>
            <person name="Le T.-K.L."/>
            <person name="Lee S.L."/>
            <person name="Legall-Iii F.L."/>
            <person name="Lemon S.L."/>
            <person name="Liu J.L."/>
            <person name="Liu Y.-S.L."/>
            <person name="Liyanage D.L."/>
            <person name="Lopez J.L."/>
            <person name="Lorensuhewa L.L."/>
            <person name="Mata R.M."/>
            <person name="Mathew T.M."/>
            <person name="Mercado C.M."/>
            <person name="Mercado I.M."/>
            <person name="Morales K.M."/>
            <person name="Morgan M.M."/>
            <person name="Munidasa M.M."/>
            <person name="Ngo D.N."/>
            <person name="Nguyen L.N."/>
            <person name="Nguyen T.N."/>
            <person name="Nguyen N.N."/>
            <person name="Obregon M.O."/>
            <person name="Okwuonu G.O."/>
            <person name="Ongeri F.O."/>
            <person name="Onwere C.O."/>
            <person name="Osifeso I.O."/>
            <person name="Parra A.P."/>
            <person name="Patil S.P."/>
            <person name="Perez A.P."/>
            <person name="Perez Y.P."/>
            <person name="Pham C.P."/>
            <person name="Pu L.-L.P."/>
            <person name="Puazo M.P."/>
            <person name="Quiroz J.Q."/>
            <person name="Rouhana J.R."/>
            <person name="Ruiz M.R."/>
            <person name="Ruiz S.-J.R."/>
            <person name="Saada N.S."/>
            <person name="Santibanez J.S."/>
            <person name="Scheel M.S."/>
            <person name="Schneider B.S."/>
            <person name="Simmons D.S."/>
            <person name="Sisson I.S."/>
            <person name="Tang L.-Y.T."/>
            <person name="Thornton R.T."/>
            <person name="Tisius J.T."/>
            <person name="Toledanes G.T."/>
            <person name="Trejos Z.T."/>
            <person name="Usmani K.U."/>
            <person name="Varghese R.V."/>
            <person name="Vattathil S.V."/>
            <person name="Vee V.V."/>
            <person name="Walker D.W."/>
            <person name="Weissenberger G.W."/>
            <person name="White C.W."/>
            <person name="Williams A.W."/>
            <person name="Woodworth J.W."/>
            <person name="Wright R.W."/>
            <person name="Zhu Y.Z."/>
            <person name="Han Y.H."/>
            <person name="Newsham I.N."/>
            <person name="Nazareth L.N."/>
            <person name="Worley K.W."/>
            <person name="Muzny D.M."/>
            <person name="Rogers J.R."/>
            <person name="Gibbs R.G."/>
        </authorList>
    </citation>
    <scope>NUCLEOTIDE SEQUENCE [LARGE SCALE GENOMIC DNA]</scope>
</reference>
<evidence type="ECO:0000313" key="1">
    <source>
        <dbReference type="Ensembl" id="ENSPANP00000057656.1"/>
    </source>
</evidence>
<sequence length="91" mass="10401">SQHFGRLRWVDHLRSGVRDQPGQHGETLSLLKIQKKKKKKSQAWWRAPVIPATQEAEAGESLESRRGCSELRVCHCTPAWATRAKLCLKNK</sequence>
<protein>
    <submittedName>
        <fullName evidence="1">Uncharacterized protein</fullName>
    </submittedName>
</protein>
<dbReference type="GeneTree" id="ENSGT01150000287152"/>
<accession>A0A8I5R908</accession>
<proteinExistence type="predicted"/>
<reference evidence="1" key="2">
    <citation type="submission" date="2025-08" db="UniProtKB">
        <authorList>
            <consortium name="Ensembl"/>
        </authorList>
    </citation>
    <scope>IDENTIFICATION</scope>
</reference>
<evidence type="ECO:0000313" key="2">
    <source>
        <dbReference type="Proteomes" id="UP000028761"/>
    </source>
</evidence>
<organism evidence="1 2">
    <name type="scientific">Papio anubis</name>
    <name type="common">Olive baboon</name>
    <dbReference type="NCBI Taxonomy" id="9555"/>
    <lineage>
        <taxon>Eukaryota</taxon>
        <taxon>Metazoa</taxon>
        <taxon>Chordata</taxon>
        <taxon>Craniata</taxon>
        <taxon>Vertebrata</taxon>
        <taxon>Euteleostomi</taxon>
        <taxon>Mammalia</taxon>
        <taxon>Eutheria</taxon>
        <taxon>Euarchontoglires</taxon>
        <taxon>Primates</taxon>
        <taxon>Haplorrhini</taxon>
        <taxon>Catarrhini</taxon>
        <taxon>Cercopithecidae</taxon>
        <taxon>Cercopithecinae</taxon>
        <taxon>Papio</taxon>
    </lineage>
</organism>
<dbReference type="Proteomes" id="UP000028761">
    <property type="component" value="Chromosome 9"/>
</dbReference>
<keyword evidence="2" id="KW-1185">Reference proteome</keyword>
<name>A0A8I5R908_PAPAN</name>
<dbReference type="AlphaFoldDB" id="A0A8I5R908"/>
<reference evidence="1" key="3">
    <citation type="submission" date="2025-09" db="UniProtKB">
        <authorList>
            <consortium name="Ensembl"/>
        </authorList>
    </citation>
    <scope>IDENTIFICATION</scope>
</reference>